<sequence>MISIEEFKKKLLAFTVDMYNDPAIPRSVIDNYLVKVQNLLSDTIVPYLCEGVQMLIANDCSRSICGAVNAFFQDNRFPFDAMLTEKNCVKLYKKANIFVQPEKHVVGHEKIFVIVDFLKIEVEYVRCEIVHVPLKRSLTLILETSGLIELIDRHLDELENEDD</sequence>
<dbReference type="EMBL" id="CM056742">
    <property type="protein sequence ID" value="KAJ8676802.1"/>
    <property type="molecule type" value="Genomic_DNA"/>
</dbReference>
<dbReference type="Proteomes" id="UP001239111">
    <property type="component" value="Chromosome 2"/>
</dbReference>
<protein>
    <submittedName>
        <fullName evidence="1">Uncharacterized protein</fullName>
    </submittedName>
</protein>
<keyword evidence="2" id="KW-1185">Reference proteome</keyword>
<accession>A0ACC2P088</accession>
<comment type="caution">
    <text evidence="1">The sequence shown here is derived from an EMBL/GenBank/DDBJ whole genome shotgun (WGS) entry which is preliminary data.</text>
</comment>
<reference evidence="1" key="1">
    <citation type="submission" date="2023-04" db="EMBL/GenBank/DDBJ databases">
        <title>A chromosome-level genome assembly of the parasitoid wasp Eretmocerus hayati.</title>
        <authorList>
            <person name="Zhong Y."/>
            <person name="Liu S."/>
            <person name="Liu Y."/>
        </authorList>
    </citation>
    <scope>NUCLEOTIDE SEQUENCE</scope>
    <source>
        <strain evidence="1">ZJU_SS_LIU_2023</strain>
    </source>
</reference>
<gene>
    <name evidence="1" type="ORF">QAD02_012589</name>
</gene>
<proteinExistence type="predicted"/>
<name>A0ACC2P088_9HYME</name>
<evidence type="ECO:0000313" key="2">
    <source>
        <dbReference type="Proteomes" id="UP001239111"/>
    </source>
</evidence>
<organism evidence="1 2">
    <name type="scientific">Eretmocerus hayati</name>
    <dbReference type="NCBI Taxonomy" id="131215"/>
    <lineage>
        <taxon>Eukaryota</taxon>
        <taxon>Metazoa</taxon>
        <taxon>Ecdysozoa</taxon>
        <taxon>Arthropoda</taxon>
        <taxon>Hexapoda</taxon>
        <taxon>Insecta</taxon>
        <taxon>Pterygota</taxon>
        <taxon>Neoptera</taxon>
        <taxon>Endopterygota</taxon>
        <taxon>Hymenoptera</taxon>
        <taxon>Apocrita</taxon>
        <taxon>Proctotrupomorpha</taxon>
        <taxon>Chalcidoidea</taxon>
        <taxon>Aphelinidae</taxon>
        <taxon>Aphelininae</taxon>
        <taxon>Eretmocerus</taxon>
    </lineage>
</organism>
<evidence type="ECO:0000313" key="1">
    <source>
        <dbReference type="EMBL" id="KAJ8676802.1"/>
    </source>
</evidence>